<dbReference type="Pfam" id="PF00702">
    <property type="entry name" value="Hydrolase"/>
    <property type="match status" value="1"/>
</dbReference>
<dbReference type="InterPro" id="IPR059000">
    <property type="entry name" value="ATPase_P-type_domA"/>
</dbReference>
<dbReference type="Gene3D" id="3.40.1110.10">
    <property type="entry name" value="Calcium-transporting ATPase, cytoplasmic domain N"/>
    <property type="match status" value="1"/>
</dbReference>
<dbReference type="PRINTS" id="PR00120">
    <property type="entry name" value="HATPASE"/>
</dbReference>
<dbReference type="InterPro" id="IPR044492">
    <property type="entry name" value="P_typ_ATPase_HD_dom"/>
</dbReference>
<dbReference type="Gene3D" id="2.70.150.10">
    <property type="entry name" value="Calcium-transporting ATPase, cytoplasmic transduction domain A"/>
    <property type="match status" value="1"/>
</dbReference>
<reference evidence="10 11" key="1">
    <citation type="journal article" date="2016" name="Nat. Commun.">
        <title>Thousands of microbial genomes shed light on interconnected biogeochemical processes in an aquifer system.</title>
        <authorList>
            <person name="Anantharaman K."/>
            <person name="Brown C.T."/>
            <person name="Hug L.A."/>
            <person name="Sharon I."/>
            <person name="Castelle C.J."/>
            <person name="Probst A.J."/>
            <person name="Thomas B.C."/>
            <person name="Singh A."/>
            <person name="Wilkins M.J."/>
            <person name="Karaoz U."/>
            <person name="Brodie E.L."/>
            <person name="Williams K.H."/>
            <person name="Hubbard S.S."/>
            <person name="Banfield J.F."/>
        </authorList>
    </citation>
    <scope>NUCLEOTIDE SEQUENCE [LARGE SCALE GENOMIC DNA]</scope>
</reference>
<dbReference type="Gene3D" id="3.40.50.1000">
    <property type="entry name" value="HAD superfamily/HAD-like"/>
    <property type="match status" value="1"/>
</dbReference>
<evidence type="ECO:0000313" key="10">
    <source>
        <dbReference type="EMBL" id="OGD04117.1"/>
    </source>
</evidence>
<dbReference type="Pfam" id="PF00690">
    <property type="entry name" value="Cation_ATPase_N"/>
    <property type="match status" value="1"/>
</dbReference>
<evidence type="ECO:0000256" key="6">
    <source>
        <dbReference type="ARBA" id="ARBA00022989"/>
    </source>
</evidence>
<evidence type="ECO:0000256" key="4">
    <source>
        <dbReference type="ARBA" id="ARBA00022840"/>
    </source>
</evidence>
<dbReference type="PROSITE" id="PS00154">
    <property type="entry name" value="ATPASE_E1_E2"/>
    <property type="match status" value="1"/>
</dbReference>
<dbReference type="Gene3D" id="1.20.1110.10">
    <property type="entry name" value="Calcium-transporting ATPase, transmembrane domain"/>
    <property type="match status" value="1"/>
</dbReference>
<dbReference type="SFLD" id="SFLDG00002">
    <property type="entry name" value="C1.7:_P-type_atpase_like"/>
    <property type="match status" value="1"/>
</dbReference>
<comment type="caution">
    <text evidence="10">The sequence shown here is derived from an EMBL/GenBank/DDBJ whole genome shotgun (WGS) entry which is preliminary data.</text>
</comment>
<keyword evidence="4" id="KW-0067">ATP-binding</keyword>
<feature type="transmembrane region" description="Helical" evidence="8">
    <location>
        <begin position="222"/>
        <end position="241"/>
    </location>
</feature>
<dbReference type="SUPFAM" id="SSF56784">
    <property type="entry name" value="HAD-like"/>
    <property type="match status" value="1"/>
</dbReference>
<name>A0A1F4ZEP3_9BACT</name>
<dbReference type="NCBIfam" id="TIGR01494">
    <property type="entry name" value="ATPase_P-type"/>
    <property type="match status" value="2"/>
</dbReference>
<dbReference type="InterPro" id="IPR008250">
    <property type="entry name" value="ATPase_P-typ_transduc_dom_A_sf"/>
</dbReference>
<feature type="transmembrane region" description="Helical" evidence="8">
    <location>
        <begin position="673"/>
        <end position="696"/>
    </location>
</feature>
<evidence type="ECO:0000256" key="3">
    <source>
        <dbReference type="ARBA" id="ARBA00022741"/>
    </source>
</evidence>
<dbReference type="GO" id="GO:0016020">
    <property type="term" value="C:membrane"/>
    <property type="evidence" value="ECO:0007669"/>
    <property type="project" value="UniProtKB-SubCell"/>
</dbReference>
<dbReference type="Proteomes" id="UP000177080">
    <property type="component" value="Unassembled WGS sequence"/>
</dbReference>
<dbReference type="Pfam" id="PF00689">
    <property type="entry name" value="Cation_ATPase_C"/>
    <property type="match status" value="1"/>
</dbReference>
<sequence>MGLSGGEAAQRLVEYGVNEIEEKQLVFWDIIIRQFKSPLVYLLILAAGLDIVLRQARDGLIIGAIVLINASLGFVQEFRSERTLRLLRKYLVAKSRVRRDGLTILIESTQIVPGDIVELTTGNIIPADMRIIESEGLTVDESALSGESMAVLKDSRAMTPAPSQIFAARCLGFAGTTVVRGRGVGVVVGTGNRTLWGEIARDTTVIRRESGWEKDLNKFSGFILKLIMITLVGVLAANIFLKGRQANISELLIFSIALAVSVIPEALPVVITFSLSRGAARLVGRRVVVKRLSAIEDLGAIEVLCTDKTGTLTENKLKLVSVWGKEEAVVTEGIKVALPSISAHLPLDAFDTALLEKIGIDGQEQIKNKYEVIKEIPFDPELRVTSVSLRGPAGVETITRGAVEAILSHSLGLTLREKKEIDKWSRKQGSLGRRVIAVANNRKLTGLLSFSDPVKSTTRTAVHEAQKMGVRIIMLTGDSPVVAGVVAKEIGLISDQLSVVDGDSFEQMDAGEQHKLVEKNLVFARVTPSQKNKIIDLLQEKYRVGFLGEGINDGPALKSADVGLVVAHGADVAREAADIILLKKDLKVIVDGIGEGRIISGNIKKYITATLSSNMGNFYAVAVASLLIDFLPMLPIQILLLNLLSDLPMIAIATDNVDREELERPQVFGLRQLVWLAMILGIVSTVFDFMFFGLFYRQGAGTLQTAWFVGSVLTELVFVFSVRNKNWLWKGVPPSKILMGLTGLAGVLTLALPASRWGQEVFKFFPLATSHLGLILIVVAAYLISTELVKRVVYSKA</sequence>
<feature type="transmembrane region" description="Helical" evidence="8">
    <location>
        <begin position="734"/>
        <end position="752"/>
    </location>
</feature>
<proteinExistence type="predicted"/>
<accession>A0A1F4ZEP3</accession>
<dbReference type="InterPro" id="IPR023214">
    <property type="entry name" value="HAD_sf"/>
</dbReference>
<keyword evidence="7 8" id="KW-0472">Membrane</keyword>
<dbReference type="SUPFAM" id="SSF81665">
    <property type="entry name" value="Calcium ATPase, transmembrane domain M"/>
    <property type="match status" value="1"/>
</dbReference>
<evidence type="ECO:0000256" key="5">
    <source>
        <dbReference type="ARBA" id="ARBA00022967"/>
    </source>
</evidence>
<feature type="transmembrane region" description="Helical" evidence="8">
    <location>
        <begin position="253"/>
        <end position="276"/>
    </location>
</feature>
<keyword evidence="6 8" id="KW-1133">Transmembrane helix</keyword>
<dbReference type="AlphaFoldDB" id="A0A1F4ZEP3"/>
<dbReference type="STRING" id="1797259.A2989_01605"/>
<evidence type="ECO:0000259" key="9">
    <source>
        <dbReference type="SMART" id="SM00831"/>
    </source>
</evidence>
<evidence type="ECO:0000256" key="1">
    <source>
        <dbReference type="ARBA" id="ARBA00004141"/>
    </source>
</evidence>
<dbReference type="InterPro" id="IPR023299">
    <property type="entry name" value="ATPase_P-typ_cyto_dom_N"/>
</dbReference>
<dbReference type="SFLD" id="SFLDF00027">
    <property type="entry name" value="p-type_atpase"/>
    <property type="match status" value="1"/>
</dbReference>
<feature type="transmembrane region" description="Helical" evidence="8">
    <location>
        <begin position="702"/>
        <end position="722"/>
    </location>
</feature>
<evidence type="ECO:0000256" key="2">
    <source>
        <dbReference type="ARBA" id="ARBA00022692"/>
    </source>
</evidence>
<evidence type="ECO:0000313" key="11">
    <source>
        <dbReference type="Proteomes" id="UP000177080"/>
    </source>
</evidence>
<dbReference type="SUPFAM" id="SSF81653">
    <property type="entry name" value="Calcium ATPase, transduction domain A"/>
    <property type="match status" value="1"/>
</dbReference>
<dbReference type="GO" id="GO:0016887">
    <property type="term" value="F:ATP hydrolysis activity"/>
    <property type="evidence" value="ECO:0007669"/>
    <property type="project" value="InterPro"/>
</dbReference>
<comment type="subcellular location">
    <subcellularLocation>
        <location evidence="1">Membrane</location>
        <topology evidence="1">Multi-pass membrane protein</topology>
    </subcellularLocation>
</comment>
<feature type="transmembrane region" description="Helical" evidence="8">
    <location>
        <begin position="764"/>
        <end position="784"/>
    </location>
</feature>
<dbReference type="InterPro" id="IPR036412">
    <property type="entry name" value="HAD-like_sf"/>
</dbReference>
<protein>
    <recommendedName>
        <fullName evidence="9">Cation-transporting P-type ATPase N-terminal domain-containing protein</fullName>
    </recommendedName>
</protein>
<dbReference type="InterPro" id="IPR004014">
    <property type="entry name" value="ATPase_P-typ_cation-transptr_N"/>
</dbReference>
<keyword evidence="3" id="KW-0547">Nucleotide-binding</keyword>
<keyword evidence="5" id="KW-1278">Translocase</keyword>
<dbReference type="SMART" id="SM00831">
    <property type="entry name" value="Cation_ATPase_N"/>
    <property type="match status" value="1"/>
</dbReference>
<dbReference type="InterPro" id="IPR018303">
    <property type="entry name" value="ATPase_P-typ_P_site"/>
</dbReference>
<gene>
    <name evidence="10" type="ORF">A2989_01605</name>
</gene>
<dbReference type="InterPro" id="IPR023298">
    <property type="entry name" value="ATPase_P-typ_TM_dom_sf"/>
</dbReference>
<dbReference type="Pfam" id="PF00122">
    <property type="entry name" value="E1-E2_ATPase"/>
    <property type="match status" value="1"/>
</dbReference>
<dbReference type="PRINTS" id="PR00119">
    <property type="entry name" value="CATATPASE"/>
</dbReference>
<dbReference type="InterPro" id="IPR001757">
    <property type="entry name" value="P_typ_ATPase"/>
</dbReference>
<dbReference type="EMBL" id="MEXN01000003">
    <property type="protein sequence ID" value="OGD04117.1"/>
    <property type="molecule type" value="Genomic_DNA"/>
</dbReference>
<evidence type="ECO:0000256" key="7">
    <source>
        <dbReference type="ARBA" id="ARBA00023136"/>
    </source>
</evidence>
<feature type="domain" description="Cation-transporting P-type ATPase N-terminal" evidence="9">
    <location>
        <begin position="1"/>
        <end position="55"/>
    </location>
</feature>
<dbReference type="SFLD" id="SFLDS00003">
    <property type="entry name" value="Haloacid_Dehalogenase"/>
    <property type="match status" value="1"/>
</dbReference>
<organism evidence="10 11">
    <name type="scientific">Candidatus Amesbacteria bacterium RIFCSPLOWO2_01_FULL_48_25</name>
    <dbReference type="NCBI Taxonomy" id="1797259"/>
    <lineage>
        <taxon>Bacteria</taxon>
        <taxon>Candidatus Amesiibacteriota</taxon>
    </lineage>
</organism>
<dbReference type="PANTHER" id="PTHR42861">
    <property type="entry name" value="CALCIUM-TRANSPORTING ATPASE"/>
    <property type="match status" value="1"/>
</dbReference>
<keyword evidence="2 8" id="KW-0812">Transmembrane</keyword>
<dbReference type="InterPro" id="IPR006068">
    <property type="entry name" value="ATPase_P-typ_cation-transptr_C"/>
</dbReference>
<evidence type="ECO:0000256" key="8">
    <source>
        <dbReference type="SAM" id="Phobius"/>
    </source>
</evidence>
<dbReference type="GO" id="GO:0005524">
    <property type="term" value="F:ATP binding"/>
    <property type="evidence" value="ECO:0007669"/>
    <property type="project" value="UniProtKB-KW"/>
</dbReference>